<dbReference type="GeneID" id="27672359"/>
<reference evidence="1 2" key="2">
    <citation type="journal article" date="2015" name="Eukaryot. Cell">
        <title>Asexual propagation of a virulent clone complex in a human and feline outbreak of sporotrichosis.</title>
        <authorList>
            <person name="Teixeira Mde M."/>
            <person name="Rodrigues A.M."/>
            <person name="Tsui C.K."/>
            <person name="de Almeida L.G."/>
            <person name="Van Diepeningen A.D."/>
            <person name="van den Ende B.G."/>
            <person name="Fernandes G.F."/>
            <person name="Kano R."/>
            <person name="Hamelin R.C."/>
            <person name="Lopes-Bezerra L.M."/>
            <person name="Vasconcelos A.T."/>
            <person name="de Hoog S."/>
            <person name="de Camargo Z.P."/>
            <person name="Felipe M.S."/>
        </authorList>
    </citation>
    <scope>NUCLEOTIDE SEQUENCE [LARGE SCALE GENOMIC DNA]</scope>
    <source>
        <strain evidence="1 2">1099-18</strain>
    </source>
</reference>
<dbReference type="RefSeq" id="XP_016590624.1">
    <property type="nucleotide sequence ID" value="XM_016737082.1"/>
</dbReference>
<name>A0A0F2ME60_SPOSC</name>
<proteinExistence type="predicted"/>
<gene>
    <name evidence="1" type="ORF">SPSK_10814</name>
</gene>
<dbReference type="Proteomes" id="UP000033710">
    <property type="component" value="Unassembled WGS sequence"/>
</dbReference>
<dbReference type="KEGG" id="ssck:SPSK_10814"/>
<dbReference type="EMBL" id="AXCR01000004">
    <property type="protein sequence ID" value="KJR87948.1"/>
    <property type="molecule type" value="Genomic_DNA"/>
</dbReference>
<dbReference type="VEuPathDB" id="FungiDB:SPSK_10814"/>
<dbReference type="AlphaFoldDB" id="A0A0F2ME60"/>
<reference evidence="1 2" key="1">
    <citation type="journal article" date="2014" name="BMC Genomics">
        <title>Comparative genomics of the major fungal agents of human and animal Sporotrichosis: Sporothrix schenckii and Sporothrix brasiliensis.</title>
        <authorList>
            <person name="Teixeira M.M."/>
            <person name="de Almeida L.G."/>
            <person name="Kubitschek-Barreira P."/>
            <person name="Alves F.L."/>
            <person name="Kioshima E.S."/>
            <person name="Abadio A.K."/>
            <person name="Fernandes L."/>
            <person name="Derengowski L.S."/>
            <person name="Ferreira K.S."/>
            <person name="Souza R.C."/>
            <person name="Ruiz J.C."/>
            <person name="de Andrade N.C."/>
            <person name="Paes H.C."/>
            <person name="Nicola A.M."/>
            <person name="Albuquerque P."/>
            <person name="Gerber A.L."/>
            <person name="Martins V.P."/>
            <person name="Peconick L.D."/>
            <person name="Neto A.V."/>
            <person name="Chaucanez C.B."/>
            <person name="Silva P.A."/>
            <person name="Cunha O.L."/>
            <person name="de Oliveira F.F."/>
            <person name="dos Santos T.C."/>
            <person name="Barros A.L."/>
            <person name="Soares M.A."/>
            <person name="de Oliveira L.M."/>
            <person name="Marini M.M."/>
            <person name="Villalobos-Duno H."/>
            <person name="Cunha M.M."/>
            <person name="de Hoog S."/>
            <person name="da Silveira J.F."/>
            <person name="Henrissat B."/>
            <person name="Nino-Vega G.A."/>
            <person name="Cisalpino P.S."/>
            <person name="Mora-Montes H.M."/>
            <person name="Almeida S.R."/>
            <person name="Stajich J.E."/>
            <person name="Lopes-Bezerra L.M."/>
            <person name="Vasconcelos A.T."/>
            <person name="Felipe M.S."/>
        </authorList>
    </citation>
    <scope>NUCLEOTIDE SEQUENCE [LARGE SCALE GENOMIC DNA]</scope>
    <source>
        <strain evidence="1 2">1099-18</strain>
    </source>
</reference>
<organism evidence="1 2">
    <name type="scientific">Sporothrix schenckii 1099-18</name>
    <dbReference type="NCBI Taxonomy" id="1397361"/>
    <lineage>
        <taxon>Eukaryota</taxon>
        <taxon>Fungi</taxon>
        <taxon>Dikarya</taxon>
        <taxon>Ascomycota</taxon>
        <taxon>Pezizomycotina</taxon>
        <taxon>Sordariomycetes</taxon>
        <taxon>Sordariomycetidae</taxon>
        <taxon>Ophiostomatales</taxon>
        <taxon>Ophiostomataceae</taxon>
        <taxon>Sporothrix</taxon>
    </lineage>
</organism>
<sequence length="70" mass="7395">MAGNEQARLATRKTGVCAGEEGGVVKTRSREDGACVLVDAKWTCVRKHESVAITAGAYGGQWGQTVGKMR</sequence>
<protein>
    <submittedName>
        <fullName evidence="1">Uncharacterized protein</fullName>
    </submittedName>
</protein>
<accession>A0A0F2ME60</accession>
<comment type="caution">
    <text evidence="1">The sequence shown here is derived from an EMBL/GenBank/DDBJ whole genome shotgun (WGS) entry which is preliminary data.</text>
</comment>
<evidence type="ECO:0000313" key="1">
    <source>
        <dbReference type="EMBL" id="KJR87948.1"/>
    </source>
</evidence>
<evidence type="ECO:0000313" key="2">
    <source>
        <dbReference type="Proteomes" id="UP000033710"/>
    </source>
</evidence>